<sequence>MMLVFTLLHYTQSTVWEKIQQEGMTEEIPEYLGKESTKERRMMATFRCGNEERESMEGQERSWRMCYEARETITHMRNGSTVPATPMTFVKFNFKFANPSKIMKFTKQEYADLHLLYGETHGNSRPARRPYGELFPEGVLPSRCTFVELHLHLCEVDADLVFENLEQTDLANHENHHRIAKDTSNSQEVSLESSPPVEEHWLSSTHSLGSQEEAEEEYDDEEAEEDNEYNEEGENGEDENPYEDNEDDNEYDDNEEGGEDYSNENGNEEDGGENEDDDDVDDDNDNDDDNDDDDDAEEGDGYEDEDEDAAEYDEIQPEPERGDDGLADNVDEDFNAVNATEPTYTVHTTEEIVKQDTPEFTVDRDGFDLFRPETSSNHSTPDSNNKTRLGYDDEDNLITSGEGSSDGSIPLPIPEALHPIYCRISFTVSEPYVETFADRNSFKYRDVSEELVREIDKLYLDTPGTQFATVIKIEKREADAFTSKVTVDLSSQDYNNNQVLKDVLYKHIESQHRLGSITVLPEDFHFRVFEGSD</sequence>
<organism evidence="2 3">
    <name type="scientific">Tenebrio molitor</name>
    <name type="common">Yellow mealworm beetle</name>
    <dbReference type="NCBI Taxonomy" id="7067"/>
    <lineage>
        <taxon>Eukaryota</taxon>
        <taxon>Metazoa</taxon>
        <taxon>Ecdysozoa</taxon>
        <taxon>Arthropoda</taxon>
        <taxon>Hexapoda</taxon>
        <taxon>Insecta</taxon>
        <taxon>Pterygota</taxon>
        <taxon>Neoptera</taxon>
        <taxon>Endopterygota</taxon>
        <taxon>Coleoptera</taxon>
        <taxon>Polyphaga</taxon>
        <taxon>Cucujiformia</taxon>
        <taxon>Tenebrionidae</taxon>
        <taxon>Tenebrio</taxon>
    </lineage>
</organism>
<dbReference type="AlphaFoldDB" id="A0A8J6H4Q5"/>
<name>A0A8J6H4Q5_TENMO</name>
<feature type="compositionally biased region" description="Basic and acidic residues" evidence="1">
    <location>
        <begin position="348"/>
        <end position="371"/>
    </location>
</feature>
<keyword evidence="3" id="KW-1185">Reference proteome</keyword>
<evidence type="ECO:0008006" key="4">
    <source>
        <dbReference type="Google" id="ProtNLM"/>
    </source>
</evidence>
<reference evidence="2" key="1">
    <citation type="journal article" date="2020" name="J Insects Food Feed">
        <title>The yellow mealworm (Tenebrio molitor) genome: a resource for the emerging insects as food and feed industry.</title>
        <authorList>
            <person name="Eriksson T."/>
            <person name="Andere A."/>
            <person name="Kelstrup H."/>
            <person name="Emery V."/>
            <person name="Picard C."/>
        </authorList>
    </citation>
    <scope>NUCLEOTIDE SEQUENCE</scope>
    <source>
        <strain evidence="2">Stoneville</strain>
        <tissue evidence="2">Whole head</tissue>
    </source>
</reference>
<feature type="compositionally biased region" description="Low complexity" evidence="1">
    <location>
        <begin position="186"/>
        <end position="196"/>
    </location>
</feature>
<proteinExistence type="predicted"/>
<gene>
    <name evidence="2" type="ORF">GEV33_010996</name>
</gene>
<protein>
    <recommendedName>
        <fullName evidence="4">SEA domain-containing protein</fullName>
    </recommendedName>
</protein>
<dbReference type="EMBL" id="JABDTM020026544">
    <property type="protein sequence ID" value="KAH0811795.1"/>
    <property type="molecule type" value="Genomic_DNA"/>
</dbReference>
<feature type="compositionally biased region" description="Acidic residues" evidence="1">
    <location>
        <begin position="325"/>
        <end position="334"/>
    </location>
</feature>
<feature type="compositionally biased region" description="Polar residues" evidence="1">
    <location>
        <begin position="373"/>
        <end position="387"/>
    </location>
</feature>
<evidence type="ECO:0000313" key="3">
    <source>
        <dbReference type="Proteomes" id="UP000719412"/>
    </source>
</evidence>
<feature type="region of interest" description="Disordered" evidence="1">
    <location>
        <begin position="178"/>
        <end position="410"/>
    </location>
</feature>
<feature type="compositionally biased region" description="Acidic residues" evidence="1">
    <location>
        <begin position="212"/>
        <end position="317"/>
    </location>
</feature>
<accession>A0A8J6H4Q5</accession>
<dbReference type="Proteomes" id="UP000719412">
    <property type="component" value="Unassembled WGS sequence"/>
</dbReference>
<comment type="caution">
    <text evidence="2">The sequence shown here is derived from an EMBL/GenBank/DDBJ whole genome shotgun (WGS) entry which is preliminary data.</text>
</comment>
<feature type="compositionally biased region" description="Polar residues" evidence="1">
    <location>
        <begin position="397"/>
        <end position="407"/>
    </location>
</feature>
<feature type="compositionally biased region" description="Polar residues" evidence="1">
    <location>
        <begin position="337"/>
        <end position="347"/>
    </location>
</feature>
<reference evidence="2" key="2">
    <citation type="submission" date="2021-08" db="EMBL/GenBank/DDBJ databases">
        <authorList>
            <person name="Eriksson T."/>
        </authorList>
    </citation>
    <scope>NUCLEOTIDE SEQUENCE</scope>
    <source>
        <strain evidence="2">Stoneville</strain>
        <tissue evidence="2">Whole head</tissue>
    </source>
</reference>
<evidence type="ECO:0000256" key="1">
    <source>
        <dbReference type="SAM" id="MobiDB-lite"/>
    </source>
</evidence>
<evidence type="ECO:0000313" key="2">
    <source>
        <dbReference type="EMBL" id="KAH0811795.1"/>
    </source>
</evidence>